<evidence type="ECO:0000313" key="10">
    <source>
        <dbReference type="EMBL" id="WOJ96310.1"/>
    </source>
</evidence>
<feature type="transmembrane region" description="Helical" evidence="9">
    <location>
        <begin position="415"/>
        <end position="431"/>
    </location>
</feature>
<keyword evidence="11" id="KW-1185">Reference proteome</keyword>
<evidence type="ECO:0000256" key="1">
    <source>
        <dbReference type="ARBA" id="ARBA00004651"/>
    </source>
</evidence>
<dbReference type="EMBL" id="CP136865">
    <property type="protein sequence ID" value="WOJ96310.1"/>
    <property type="molecule type" value="Genomic_DNA"/>
</dbReference>
<gene>
    <name evidence="10" type="ORF">R0137_13785</name>
</gene>
<feature type="transmembrane region" description="Helical" evidence="9">
    <location>
        <begin position="240"/>
        <end position="264"/>
    </location>
</feature>
<comment type="similarity">
    <text evidence="2 8">Belongs to the nucleobase:cation symporter-2 (NCS2) (TC 2.A.40) family. Azg-like subfamily.</text>
</comment>
<feature type="transmembrane region" description="Helical" evidence="9">
    <location>
        <begin position="197"/>
        <end position="220"/>
    </location>
</feature>
<keyword evidence="4 8" id="KW-1003">Cell membrane</keyword>
<dbReference type="PANTHER" id="PTHR43337:SF1">
    <property type="entry name" value="XANTHINE_URACIL PERMEASE C887.17-RELATED"/>
    <property type="match status" value="1"/>
</dbReference>
<feature type="transmembrane region" description="Helical" evidence="9">
    <location>
        <begin position="284"/>
        <end position="306"/>
    </location>
</feature>
<feature type="transmembrane region" description="Helical" evidence="9">
    <location>
        <begin position="103"/>
        <end position="122"/>
    </location>
</feature>
<name>A0ABZ0IB03_9GAMM</name>
<feature type="transmembrane region" description="Helical" evidence="9">
    <location>
        <begin position="170"/>
        <end position="190"/>
    </location>
</feature>
<protein>
    <submittedName>
        <fullName evidence="10">NCS2 family permease</fullName>
    </submittedName>
</protein>
<dbReference type="Pfam" id="PF00860">
    <property type="entry name" value="Xan_ur_permease"/>
    <property type="match status" value="1"/>
</dbReference>
<feature type="transmembrane region" description="Helical" evidence="9">
    <location>
        <begin position="22"/>
        <end position="43"/>
    </location>
</feature>
<proteinExistence type="inferred from homology"/>
<dbReference type="PANTHER" id="PTHR43337">
    <property type="entry name" value="XANTHINE/URACIL PERMEASE C887.17-RELATED"/>
    <property type="match status" value="1"/>
</dbReference>
<evidence type="ECO:0000256" key="2">
    <source>
        <dbReference type="ARBA" id="ARBA00005697"/>
    </source>
</evidence>
<evidence type="ECO:0000256" key="7">
    <source>
        <dbReference type="ARBA" id="ARBA00023136"/>
    </source>
</evidence>
<reference evidence="10 11" key="1">
    <citation type="submission" date="2023-10" db="EMBL/GenBank/DDBJ databases">
        <title>Two novel species belonging to the OM43/NOR5 clade.</title>
        <authorList>
            <person name="Park M."/>
        </authorList>
    </citation>
    <scope>NUCLEOTIDE SEQUENCE [LARGE SCALE GENOMIC DNA]</scope>
    <source>
        <strain evidence="10 11">IMCC45268</strain>
    </source>
</reference>
<evidence type="ECO:0000256" key="9">
    <source>
        <dbReference type="SAM" id="Phobius"/>
    </source>
</evidence>
<evidence type="ECO:0000313" key="11">
    <source>
        <dbReference type="Proteomes" id="UP001626549"/>
    </source>
</evidence>
<feature type="transmembrane region" description="Helical" evidence="9">
    <location>
        <begin position="374"/>
        <end position="403"/>
    </location>
</feature>
<organism evidence="10 11">
    <name type="scientific">Congregibacter brevis</name>
    <dbReference type="NCBI Taxonomy" id="3081201"/>
    <lineage>
        <taxon>Bacteria</taxon>
        <taxon>Pseudomonadati</taxon>
        <taxon>Pseudomonadota</taxon>
        <taxon>Gammaproteobacteria</taxon>
        <taxon>Cellvibrionales</taxon>
        <taxon>Halieaceae</taxon>
        <taxon>Congregibacter</taxon>
    </lineage>
</organism>
<keyword evidence="3 8" id="KW-0813">Transport</keyword>
<dbReference type="PIRSF" id="PIRSF005353">
    <property type="entry name" value="PbuG"/>
    <property type="match status" value="1"/>
</dbReference>
<comment type="subcellular location">
    <subcellularLocation>
        <location evidence="1 8">Cell membrane</location>
        <topology evidence="1 8">Multi-pass membrane protein</topology>
    </subcellularLocation>
</comment>
<evidence type="ECO:0000256" key="8">
    <source>
        <dbReference type="PIRNR" id="PIRNR005353"/>
    </source>
</evidence>
<sequence>MRNAIDRFFGLTEHNSSIRQEVLAGVTTFLAMAYITVVNPGILSAAGMDFGAVFVATCLAAALGTAIMGLYANYPVAQAPGMGQNAFFTYGVVLGLGHTWQSALGAVFVSGLIFIVLSVLPVREWLINAIPRSLKLGISAGIGFFLGIIALSGSGIIVSNEATIVGLGDLTETPAIFMLLGFVLIAALSARRTVGAVVIGMLVVTVLGWLTGAAEFQGVVSMPPPMTSFLELDIVGALDLSMVTVILTLLLVDVFDTAGTLVGVANRAGMLDKKGHLPRLRRALLSDSSATAVGAVLGTSSTTSFIESAAGVEAGGRTGLTALTTAGLFLLCLFIAPLAQSVPGFATGAALLFVATIMARALEDLEWGDVAESAPAIVTAIAVPLSYSIADGIGLGFITYALIKIASGNASRCPMAVYVVAGIFMLKFGFLS</sequence>
<dbReference type="InterPro" id="IPR026033">
    <property type="entry name" value="Azg-like_bact_archaea"/>
</dbReference>
<feature type="transmembrane region" description="Helical" evidence="9">
    <location>
        <begin position="318"/>
        <end position="338"/>
    </location>
</feature>
<dbReference type="Proteomes" id="UP001626549">
    <property type="component" value="Chromosome"/>
</dbReference>
<keyword evidence="6 8" id="KW-1133">Transmembrane helix</keyword>
<dbReference type="InterPro" id="IPR006043">
    <property type="entry name" value="NCS2"/>
</dbReference>
<dbReference type="RefSeq" id="WP_407326991.1">
    <property type="nucleotide sequence ID" value="NZ_CP136865.1"/>
</dbReference>
<feature type="transmembrane region" description="Helical" evidence="9">
    <location>
        <begin position="345"/>
        <end position="362"/>
    </location>
</feature>
<evidence type="ECO:0000256" key="5">
    <source>
        <dbReference type="ARBA" id="ARBA00022692"/>
    </source>
</evidence>
<feature type="transmembrane region" description="Helical" evidence="9">
    <location>
        <begin position="50"/>
        <end position="72"/>
    </location>
</feature>
<dbReference type="InterPro" id="IPR045018">
    <property type="entry name" value="Azg-like"/>
</dbReference>
<evidence type="ECO:0000256" key="6">
    <source>
        <dbReference type="ARBA" id="ARBA00022989"/>
    </source>
</evidence>
<evidence type="ECO:0000256" key="3">
    <source>
        <dbReference type="ARBA" id="ARBA00022448"/>
    </source>
</evidence>
<keyword evidence="7 8" id="KW-0472">Membrane</keyword>
<evidence type="ECO:0000256" key="4">
    <source>
        <dbReference type="ARBA" id="ARBA00022475"/>
    </source>
</evidence>
<accession>A0ABZ0IB03</accession>
<feature type="transmembrane region" description="Helical" evidence="9">
    <location>
        <begin position="134"/>
        <end position="158"/>
    </location>
</feature>
<keyword evidence="5 8" id="KW-0812">Transmembrane</keyword>